<name>A0AAD7NKU8_9AGAR</name>
<sequence>MRVFLWILSEGGAQDVQETLHKKGGVSTVPWTSSQGSVFYLNDLWVIIAKDYANPLTRANLHFYLEIPDGPISEAWHAQKWWREIDRDALTPMIVHGTCHFYVDELARCRNGDLVIPLHWVIYKGAMHADAFKVHVNDQCRTTVDESKEIFIAAVDLINNYFDLEHQKALPILWNEPYAMKMPNPLRKLANGRPLYTSLQEFHTHFITISPHASPSEQFEGIKHQIESTHTALVVVYDRNTQEEAAFRLFINTGPSDNPMSSEMTGYIGSKGNYFCRKCHVGGCGLHKESNEGFDSMFGEGLPRTGAETLKELHKQVELACLGVAQAVKDIQTNTGVKDAYTTYWIKDLLQRSRELRKGNPNLDSADIVKELMDWVTENESKIYNPFLSMKGFDPAKDMPIEILHTILLGIVKYAWHKAHTAWSPAKKVIYTHHLQATNTLGLSIPAIRAGYIMQFANSLIGHQFKQVTQTCVFQMHDLVDEFQYTAWKAMGELLPLLWYPEIDKLEQYLQNHFKEQAPHTGSHNSRCHGPLVGNATEGFESFNGIFCFCSIFSNHLAPSRDIARQLAQQEGLKHRLMGGWWMDVSSGEWERAGSAVRDFLSAKPILQALLGWTDPKPSIQGTHFAMLLSFCSFKFDLFRICETSAIEENKGASNSTPCQIEPGCNSCINVVSASRDVYAKSPITNLPVIGRIVHILSGADDSVVVLDVFEVSNQRHEIYNLPKLFRRQDEETLLIVPSKNIQFIFNIQHDCYAANCTASGTRPKMQERMESPRTESFIEHQALDKFVINTTAFHNAHLLRRCLPRLAWAPSGKQAKRKTAAANAAADPNVKTKKRKAPTQKAAPKKKRQKTRSAAVDGAKSEVDDFELINSSESERESDSEGEGDPDDTDEKDSDESEDEVYIRRPTRRPRGQGH</sequence>
<proteinExistence type="predicted"/>
<feature type="compositionally biased region" description="Basic residues" evidence="1">
    <location>
        <begin position="906"/>
        <end position="916"/>
    </location>
</feature>
<feature type="compositionally biased region" description="Acidic residues" evidence="1">
    <location>
        <begin position="881"/>
        <end position="901"/>
    </location>
</feature>
<comment type="caution">
    <text evidence="2">The sequence shown here is derived from an EMBL/GenBank/DDBJ whole genome shotgun (WGS) entry which is preliminary data.</text>
</comment>
<accession>A0AAD7NKU8</accession>
<dbReference type="EMBL" id="JARJLG010000035">
    <property type="protein sequence ID" value="KAJ7765373.1"/>
    <property type="molecule type" value="Genomic_DNA"/>
</dbReference>
<dbReference type="PANTHER" id="PTHR31912:SF34">
    <property type="entry name" value="NOTOCHORD-RELATED PROTEIN"/>
    <property type="match status" value="1"/>
</dbReference>
<evidence type="ECO:0000313" key="2">
    <source>
        <dbReference type="EMBL" id="KAJ7765373.1"/>
    </source>
</evidence>
<evidence type="ECO:0000256" key="1">
    <source>
        <dbReference type="SAM" id="MobiDB-lite"/>
    </source>
</evidence>
<feature type="compositionally biased region" description="Basic residues" evidence="1">
    <location>
        <begin position="832"/>
        <end position="852"/>
    </location>
</feature>
<evidence type="ECO:0000313" key="3">
    <source>
        <dbReference type="Proteomes" id="UP001215280"/>
    </source>
</evidence>
<gene>
    <name evidence="2" type="ORF">DFH07DRAFT_867075</name>
</gene>
<feature type="region of interest" description="Disordered" evidence="1">
    <location>
        <begin position="815"/>
        <end position="916"/>
    </location>
</feature>
<reference evidence="2" key="1">
    <citation type="submission" date="2023-03" db="EMBL/GenBank/DDBJ databases">
        <title>Massive genome expansion in bonnet fungi (Mycena s.s.) driven by repeated elements and novel gene families across ecological guilds.</title>
        <authorList>
            <consortium name="Lawrence Berkeley National Laboratory"/>
            <person name="Harder C.B."/>
            <person name="Miyauchi S."/>
            <person name="Viragh M."/>
            <person name="Kuo A."/>
            <person name="Thoen E."/>
            <person name="Andreopoulos B."/>
            <person name="Lu D."/>
            <person name="Skrede I."/>
            <person name="Drula E."/>
            <person name="Henrissat B."/>
            <person name="Morin E."/>
            <person name="Kohler A."/>
            <person name="Barry K."/>
            <person name="LaButti K."/>
            <person name="Morin E."/>
            <person name="Salamov A."/>
            <person name="Lipzen A."/>
            <person name="Mereny Z."/>
            <person name="Hegedus B."/>
            <person name="Baldrian P."/>
            <person name="Stursova M."/>
            <person name="Weitz H."/>
            <person name="Taylor A."/>
            <person name="Grigoriev I.V."/>
            <person name="Nagy L.G."/>
            <person name="Martin F."/>
            <person name="Kauserud H."/>
        </authorList>
    </citation>
    <scope>NUCLEOTIDE SEQUENCE</scope>
    <source>
        <strain evidence="2">CBHHK188m</strain>
    </source>
</reference>
<dbReference type="AlphaFoldDB" id="A0AAD7NKU8"/>
<protein>
    <submittedName>
        <fullName evidence="2">Uncharacterized protein</fullName>
    </submittedName>
</protein>
<dbReference type="Proteomes" id="UP001215280">
    <property type="component" value="Unassembled WGS sequence"/>
</dbReference>
<dbReference type="PANTHER" id="PTHR31912">
    <property type="entry name" value="IP13529P"/>
    <property type="match status" value="1"/>
</dbReference>
<organism evidence="2 3">
    <name type="scientific">Mycena maculata</name>
    <dbReference type="NCBI Taxonomy" id="230809"/>
    <lineage>
        <taxon>Eukaryota</taxon>
        <taxon>Fungi</taxon>
        <taxon>Dikarya</taxon>
        <taxon>Basidiomycota</taxon>
        <taxon>Agaricomycotina</taxon>
        <taxon>Agaricomycetes</taxon>
        <taxon>Agaricomycetidae</taxon>
        <taxon>Agaricales</taxon>
        <taxon>Marasmiineae</taxon>
        <taxon>Mycenaceae</taxon>
        <taxon>Mycena</taxon>
    </lineage>
</organism>
<keyword evidence="3" id="KW-1185">Reference proteome</keyword>